<dbReference type="PANTHER" id="PTHR43547:SF2">
    <property type="entry name" value="HYBRID SIGNAL TRANSDUCTION HISTIDINE KINASE C"/>
    <property type="match status" value="1"/>
</dbReference>
<dbReference type="CDD" id="cd00075">
    <property type="entry name" value="HATPase"/>
    <property type="match status" value="1"/>
</dbReference>
<dbReference type="GO" id="GO:0000155">
    <property type="term" value="F:phosphorelay sensor kinase activity"/>
    <property type="evidence" value="ECO:0007669"/>
    <property type="project" value="InterPro"/>
</dbReference>
<evidence type="ECO:0000256" key="1">
    <source>
        <dbReference type="ARBA" id="ARBA00000085"/>
    </source>
</evidence>
<keyword evidence="3" id="KW-0597">Phosphoprotein</keyword>
<dbReference type="PRINTS" id="PR00344">
    <property type="entry name" value="BCTRLSENSOR"/>
</dbReference>
<gene>
    <name evidence="6" type="primary">qseE</name>
    <name evidence="6" type="ORF">FEMY_14810</name>
    <name evidence="7" type="ORF">JZL65_06755</name>
</gene>
<evidence type="ECO:0000256" key="4">
    <source>
        <dbReference type="SAM" id="Phobius"/>
    </source>
</evidence>
<dbReference type="SUPFAM" id="SSF55874">
    <property type="entry name" value="ATPase domain of HSP90 chaperone/DNA topoisomerase II/histidine kinase"/>
    <property type="match status" value="1"/>
</dbReference>
<evidence type="ECO:0000313" key="8">
    <source>
        <dbReference type="Proteomes" id="UP000075653"/>
    </source>
</evidence>
<dbReference type="Gene3D" id="1.10.287.130">
    <property type="match status" value="1"/>
</dbReference>
<dbReference type="SMART" id="SM00387">
    <property type="entry name" value="HATPase_c"/>
    <property type="match status" value="1"/>
</dbReference>
<keyword evidence="6" id="KW-0418">Kinase</keyword>
<evidence type="ECO:0000256" key="3">
    <source>
        <dbReference type="ARBA" id="ARBA00022553"/>
    </source>
</evidence>
<dbReference type="RefSeq" id="WP_051861963.1">
    <property type="nucleotide sequence ID" value="NZ_CP053675.1"/>
</dbReference>
<keyword evidence="4" id="KW-1133">Transmembrane helix</keyword>
<dbReference type="AlphaFoldDB" id="A0A8F3DZD5"/>
<feature type="domain" description="Histidine kinase" evidence="5">
    <location>
        <begin position="270"/>
        <end position="489"/>
    </location>
</feature>
<accession>A0A8F3DZD5</accession>
<dbReference type="PATRIC" id="fig|1789004.3.peg.1510"/>
<proteinExistence type="predicted"/>
<dbReference type="Proteomes" id="UP000683551">
    <property type="component" value="Chromosome"/>
</dbReference>
<keyword evidence="4" id="KW-0472">Membrane</keyword>
<dbReference type="OrthoDB" id="9786919at2"/>
<evidence type="ECO:0000259" key="5">
    <source>
        <dbReference type="PROSITE" id="PS50109"/>
    </source>
</evidence>
<keyword evidence="4" id="KW-0812">Transmembrane</keyword>
<comment type="catalytic activity">
    <reaction evidence="1">
        <text>ATP + protein L-histidine = ADP + protein N-phospho-L-histidine.</text>
        <dbReference type="EC" id="2.7.13.3"/>
    </reaction>
</comment>
<protein>
    <recommendedName>
        <fullName evidence="2">histidine kinase</fullName>
        <ecNumber evidence="2">2.7.13.3</ecNumber>
    </recommendedName>
</protein>
<dbReference type="EMBL" id="LRRD01000029">
    <property type="protein sequence ID" value="KXW57982.1"/>
    <property type="molecule type" value="Genomic_DNA"/>
</dbReference>
<evidence type="ECO:0000313" key="7">
    <source>
        <dbReference type="EMBL" id="QWY78755.1"/>
    </source>
</evidence>
<dbReference type="Gene3D" id="3.30.565.10">
    <property type="entry name" value="Histidine kinase-like ATPase, C-terminal domain"/>
    <property type="match status" value="1"/>
</dbReference>
<evidence type="ECO:0000256" key="2">
    <source>
        <dbReference type="ARBA" id="ARBA00012438"/>
    </source>
</evidence>
<dbReference type="InterPro" id="IPR004358">
    <property type="entry name" value="Sig_transdc_His_kin-like_C"/>
</dbReference>
<feature type="transmembrane region" description="Helical" evidence="4">
    <location>
        <begin position="189"/>
        <end position="212"/>
    </location>
</feature>
<keyword evidence="8" id="KW-1185">Reference proteome</keyword>
<dbReference type="InterPro" id="IPR036890">
    <property type="entry name" value="HATPase_C_sf"/>
</dbReference>
<dbReference type="Pfam" id="PF00512">
    <property type="entry name" value="HisKA"/>
    <property type="match status" value="1"/>
</dbReference>
<dbReference type="SUPFAM" id="SSF47384">
    <property type="entry name" value="Homodimeric domain of signal transducing histidine kinase"/>
    <property type="match status" value="1"/>
</dbReference>
<dbReference type="InterPro" id="IPR003594">
    <property type="entry name" value="HATPase_dom"/>
</dbReference>
<dbReference type="EC" id="2.7.13.3" evidence="2"/>
<dbReference type="PANTHER" id="PTHR43547">
    <property type="entry name" value="TWO-COMPONENT HISTIDINE KINASE"/>
    <property type="match status" value="1"/>
</dbReference>
<dbReference type="PROSITE" id="PS50109">
    <property type="entry name" value="HIS_KIN"/>
    <property type="match status" value="1"/>
</dbReference>
<dbReference type="InterPro" id="IPR005467">
    <property type="entry name" value="His_kinase_dom"/>
</dbReference>
<dbReference type="InterPro" id="IPR036097">
    <property type="entry name" value="HisK_dim/P_sf"/>
</dbReference>
<sequence length="504" mass="56099">MRWLRFRRLVSHAPFPFSFKQLLGASFAGILILLGGALVRALVAVDTLSRDSRDFPAKALQRSGQVRELQETTVALERQVRQYLVLHDPSLRLDIRHSWMQSLAVLKELDHAGPADLVPLTQQWRVLADANIPPLLEEHSERMSIPTAHLDAVFHQLGQLDQQLDSVLQTRLAEQDQTLLQEFERQRQVLINMGVTASSLALVLALGLGAWLSRSFAQLDRAIRQLGRSQKVPLKPLGGPTDIRQLGERVRWVQQRLADLESDKLQFMRHISHELKTPLANLREGVALLEEQVPGPVNEAQREILVILRENSLALQHQIEGLLQYNAAASGAQYLQKRWVDVRALLDHLVTRQRLQIQAKSLQVRIEGTLARVWLDPDKWETVAGNLLINAIRFSPVSGLIRLTLSEGSEGWKMMIQDQGPGVDPQDALHIFDPFYQGKRQPAGARKGSGVGLSIVRALVQAHGGGVSLIPQDNGVGGAVFCVEMPRDTGETGGQRSKGSKDRA</sequence>
<reference evidence="7" key="2">
    <citation type="submission" date="2021-02" db="EMBL/GenBank/DDBJ databases">
        <title>Comparative genomics of Ferrovum myxofaciens strains, predominant extremophile bacteria forming large biofilm stalactites in acid mine ecosystems.</title>
        <authorList>
            <person name="Burkartova K."/>
            <person name="Ridl J."/>
            <person name="Pajer P."/>
            <person name="Falteisek L."/>
        </authorList>
    </citation>
    <scope>NUCLEOTIDE SEQUENCE</scope>
    <source>
        <strain evidence="7">MI1III</strain>
    </source>
</reference>
<reference evidence="6 8" key="1">
    <citation type="submission" date="2016-01" db="EMBL/GenBank/DDBJ databases">
        <title>Genome sequence of the acidophilic iron oxidising Ferrovum strain Z-31.</title>
        <authorList>
            <person name="Poehlein A."/>
            <person name="Ullrich S.R."/>
            <person name="Schloemann M."/>
            <person name="Muehling M."/>
            <person name="Daniel R."/>
        </authorList>
    </citation>
    <scope>NUCLEOTIDE SEQUENCE [LARGE SCALE GENOMIC DNA]</scope>
    <source>
        <strain evidence="6 8">Z-31</strain>
    </source>
</reference>
<accession>A0A149VXP8</accession>
<dbReference type="SMART" id="SM00388">
    <property type="entry name" value="HisKA"/>
    <property type="match status" value="1"/>
</dbReference>
<dbReference type="Proteomes" id="UP000075653">
    <property type="component" value="Unassembled WGS sequence"/>
</dbReference>
<dbReference type="EMBL" id="CP071137">
    <property type="protein sequence ID" value="QWY78755.1"/>
    <property type="molecule type" value="Genomic_DNA"/>
</dbReference>
<name>A0A8F3DZD5_9PROT</name>
<dbReference type="InterPro" id="IPR003661">
    <property type="entry name" value="HisK_dim/P_dom"/>
</dbReference>
<dbReference type="CDD" id="cd00082">
    <property type="entry name" value="HisKA"/>
    <property type="match status" value="1"/>
</dbReference>
<dbReference type="Pfam" id="PF02518">
    <property type="entry name" value="HATPase_c"/>
    <property type="match status" value="1"/>
</dbReference>
<keyword evidence="6" id="KW-0808">Transferase</keyword>
<organism evidence="6 8">
    <name type="scientific">Ferrovum myxofaciens</name>
    <dbReference type="NCBI Taxonomy" id="416213"/>
    <lineage>
        <taxon>Bacteria</taxon>
        <taxon>Pseudomonadati</taxon>
        <taxon>Pseudomonadota</taxon>
        <taxon>Betaproteobacteria</taxon>
        <taxon>Ferrovales</taxon>
        <taxon>Ferrovaceae</taxon>
        <taxon>Ferrovum</taxon>
    </lineage>
</organism>
<evidence type="ECO:0000313" key="6">
    <source>
        <dbReference type="EMBL" id="KXW57982.1"/>
    </source>
</evidence>